<dbReference type="Pfam" id="PF00067">
    <property type="entry name" value="p450"/>
    <property type="match status" value="1"/>
</dbReference>
<dbReference type="GO" id="GO:0016705">
    <property type="term" value="F:oxidoreductase activity, acting on paired donors, with incorporation or reduction of molecular oxygen"/>
    <property type="evidence" value="ECO:0007669"/>
    <property type="project" value="InterPro"/>
</dbReference>
<dbReference type="InterPro" id="IPR050479">
    <property type="entry name" value="CYP11_CYP27_families"/>
</dbReference>
<dbReference type="PRINTS" id="PR00463">
    <property type="entry name" value="EP450I"/>
</dbReference>
<dbReference type="Gene3D" id="1.10.630.10">
    <property type="entry name" value="Cytochrome P450"/>
    <property type="match status" value="1"/>
</dbReference>
<dbReference type="GO" id="GO:0020037">
    <property type="term" value="F:heme binding"/>
    <property type="evidence" value="ECO:0007669"/>
    <property type="project" value="InterPro"/>
</dbReference>
<dbReference type="SUPFAM" id="SSF48264">
    <property type="entry name" value="Cytochrome P450"/>
    <property type="match status" value="1"/>
</dbReference>
<evidence type="ECO:0000256" key="1">
    <source>
        <dbReference type="ARBA" id="ARBA00001971"/>
    </source>
</evidence>
<dbReference type="InterPro" id="IPR036396">
    <property type="entry name" value="Cyt_P450_sf"/>
</dbReference>
<accession>A0A8J9ZYX8</accession>
<keyword evidence="7 9" id="KW-0503">Monooxygenase</keyword>
<dbReference type="GO" id="GO:0042359">
    <property type="term" value="P:vitamin D metabolic process"/>
    <property type="evidence" value="ECO:0007669"/>
    <property type="project" value="UniProtKB-ARBA"/>
</dbReference>
<evidence type="ECO:0000256" key="5">
    <source>
        <dbReference type="ARBA" id="ARBA00023002"/>
    </source>
</evidence>
<dbReference type="InterPro" id="IPR017972">
    <property type="entry name" value="Cyt_P450_CS"/>
</dbReference>
<dbReference type="PANTHER" id="PTHR24279">
    <property type="entry name" value="CYTOCHROME P450"/>
    <property type="match status" value="1"/>
</dbReference>
<dbReference type="OrthoDB" id="3945418at2759"/>
<keyword evidence="3 8" id="KW-0349">Heme</keyword>
<gene>
    <name evidence="10" type="primary">CYP27A1</name>
    <name evidence="10" type="ORF">BLAG_LOCUS19045</name>
</gene>
<evidence type="ECO:0000313" key="11">
    <source>
        <dbReference type="Proteomes" id="UP000838412"/>
    </source>
</evidence>
<evidence type="ECO:0000256" key="8">
    <source>
        <dbReference type="PIRSR" id="PIRSR602401-1"/>
    </source>
</evidence>
<evidence type="ECO:0000256" key="3">
    <source>
        <dbReference type="ARBA" id="ARBA00022617"/>
    </source>
</evidence>
<evidence type="ECO:0000256" key="6">
    <source>
        <dbReference type="ARBA" id="ARBA00023004"/>
    </source>
</evidence>
<evidence type="ECO:0000256" key="4">
    <source>
        <dbReference type="ARBA" id="ARBA00022723"/>
    </source>
</evidence>
<dbReference type="CDD" id="cd11054">
    <property type="entry name" value="CYP24A1-like"/>
    <property type="match status" value="1"/>
</dbReference>
<keyword evidence="4 8" id="KW-0479">Metal-binding</keyword>
<dbReference type="PANTHER" id="PTHR24279:SF120">
    <property type="entry name" value="CYTOCHROME P450"/>
    <property type="match status" value="1"/>
</dbReference>
<dbReference type="GO" id="GO:0005506">
    <property type="term" value="F:iron ion binding"/>
    <property type="evidence" value="ECO:0007669"/>
    <property type="project" value="InterPro"/>
</dbReference>
<dbReference type="PRINTS" id="PR00385">
    <property type="entry name" value="P450"/>
</dbReference>
<reference evidence="10" key="1">
    <citation type="submission" date="2022-01" db="EMBL/GenBank/DDBJ databases">
        <authorList>
            <person name="Braso-Vives M."/>
        </authorList>
    </citation>
    <scope>NUCLEOTIDE SEQUENCE</scope>
</reference>
<sequence>MLRIRGLKQWAAVPTIVGRWLHFHLGATSQGLMRCQAPSQVFSSGPQAASQQHLEAPVPVKPFSALPEPMKGLPVVLKMLVALCTGNLSRKAQLKSHVMIGQMFKAYGPIFRNKFGSMDMVNICDPDAAREVFKVEGKYPERLDITPWRLHREDAGKELAVLLGNGKKWHKNRTVISRPMLRPQSIATYVLKIDDVASDMLQRIRSIRAGPDGTEVLDLENELFKWALESISAVLFNERMGLLQENIPQDAQDFIDGMHGVFDSLVSAMTPDSHLNKRLNTKSWQRNKQAWDTVFRIGEKVMDRQLERAAKREVRGEADEGQLDFLSFISSSEKLTKEENYANTIELMGAAIDTTSTALLWTLYELCRRPDLQDKLFQEVTEVIGQDEVITYDHLKNLHLFKAVVKETLRLHPVAFAVSRVVQQDTVLMGYEIPAKTVVLLSLYDMARDPRLYKDPEEYRPERWLRGAEGYVDTHPYAYLPFGFGTRSCIGRRVAETELQVLLAKICQQFIMKQRNPRVVPAMTKVILMPAEKMDICFMERQ</sequence>
<dbReference type="PROSITE" id="PS00086">
    <property type="entry name" value="CYTOCHROME_P450"/>
    <property type="match status" value="1"/>
</dbReference>
<feature type="binding site" description="axial binding residue" evidence="8">
    <location>
        <position position="489"/>
    </location>
    <ligand>
        <name>heme</name>
        <dbReference type="ChEBI" id="CHEBI:30413"/>
    </ligand>
    <ligandPart>
        <name>Fe</name>
        <dbReference type="ChEBI" id="CHEBI:18248"/>
    </ligandPart>
</feature>
<protein>
    <submittedName>
        <fullName evidence="10">CYP27A1 protein</fullName>
    </submittedName>
</protein>
<dbReference type="InterPro" id="IPR001128">
    <property type="entry name" value="Cyt_P450"/>
</dbReference>
<name>A0A8J9ZYX8_BRALA</name>
<dbReference type="FunFam" id="1.10.630.10:FF:000006">
    <property type="entry name" value="Cytochrome P450 302a1, mitochondrial"/>
    <property type="match status" value="1"/>
</dbReference>
<dbReference type="EMBL" id="OV696690">
    <property type="protein sequence ID" value="CAH1264842.1"/>
    <property type="molecule type" value="Genomic_DNA"/>
</dbReference>
<comment type="similarity">
    <text evidence="2 9">Belongs to the cytochrome P450 family.</text>
</comment>
<dbReference type="InterPro" id="IPR002401">
    <property type="entry name" value="Cyt_P450_E_grp-I"/>
</dbReference>
<comment type="cofactor">
    <cofactor evidence="1 8">
        <name>heme</name>
        <dbReference type="ChEBI" id="CHEBI:30413"/>
    </cofactor>
</comment>
<evidence type="ECO:0000256" key="2">
    <source>
        <dbReference type="ARBA" id="ARBA00010617"/>
    </source>
</evidence>
<proteinExistence type="inferred from homology"/>
<evidence type="ECO:0000256" key="9">
    <source>
        <dbReference type="RuleBase" id="RU000461"/>
    </source>
</evidence>
<organism evidence="10 11">
    <name type="scientific">Branchiostoma lanceolatum</name>
    <name type="common">Common lancelet</name>
    <name type="synonym">Amphioxus lanceolatum</name>
    <dbReference type="NCBI Taxonomy" id="7740"/>
    <lineage>
        <taxon>Eukaryota</taxon>
        <taxon>Metazoa</taxon>
        <taxon>Chordata</taxon>
        <taxon>Cephalochordata</taxon>
        <taxon>Leptocardii</taxon>
        <taxon>Amphioxiformes</taxon>
        <taxon>Branchiostomatidae</taxon>
        <taxon>Branchiostoma</taxon>
    </lineage>
</organism>
<dbReference type="AlphaFoldDB" id="A0A8J9ZYX8"/>
<keyword evidence="11" id="KW-1185">Reference proteome</keyword>
<keyword evidence="6 8" id="KW-0408">Iron</keyword>
<dbReference type="Proteomes" id="UP000838412">
    <property type="component" value="Chromosome 5"/>
</dbReference>
<evidence type="ECO:0000313" key="10">
    <source>
        <dbReference type="EMBL" id="CAH1264842.1"/>
    </source>
</evidence>
<dbReference type="GO" id="GO:0004497">
    <property type="term" value="F:monooxygenase activity"/>
    <property type="evidence" value="ECO:0007669"/>
    <property type="project" value="UniProtKB-KW"/>
</dbReference>
<evidence type="ECO:0000256" key="7">
    <source>
        <dbReference type="ARBA" id="ARBA00023033"/>
    </source>
</evidence>
<keyword evidence="5 9" id="KW-0560">Oxidoreductase</keyword>